<evidence type="ECO:0000256" key="4">
    <source>
        <dbReference type="ARBA" id="ARBA00022946"/>
    </source>
</evidence>
<evidence type="ECO:0000256" key="6">
    <source>
        <dbReference type="ARBA" id="ARBA00023128"/>
    </source>
</evidence>
<keyword evidence="6 8" id="KW-0496">Mitochondrion</keyword>
<dbReference type="Proteomes" id="UP001515480">
    <property type="component" value="Unassembled WGS sequence"/>
</dbReference>
<keyword evidence="8" id="KW-0999">Mitochondrion inner membrane</keyword>
<name>A0AB34JEI2_PRYPA</name>
<evidence type="ECO:0000256" key="2">
    <source>
        <dbReference type="ARBA" id="ARBA00010867"/>
    </source>
</evidence>
<evidence type="ECO:0000256" key="7">
    <source>
        <dbReference type="ARBA" id="ARBA00023136"/>
    </source>
</evidence>
<dbReference type="EMBL" id="JBGBPQ010000009">
    <property type="protein sequence ID" value="KAL1520206.1"/>
    <property type="molecule type" value="Genomic_DNA"/>
</dbReference>
<comment type="similarity">
    <text evidence="2 8">Belongs to the TIM21 family.</text>
</comment>
<feature type="compositionally biased region" description="Low complexity" evidence="9">
    <location>
        <begin position="25"/>
        <end position="35"/>
    </location>
</feature>
<comment type="function">
    <text evidence="8">Essential component of the TIM23 complex, a complex that mediates the translocation of transit peptide-containing proteins across the mitochondrial inner membrane.</text>
</comment>
<feature type="region of interest" description="Disordered" evidence="9">
    <location>
        <begin position="25"/>
        <end position="70"/>
    </location>
</feature>
<evidence type="ECO:0000256" key="3">
    <source>
        <dbReference type="ARBA" id="ARBA00022692"/>
    </source>
</evidence>
<dbReference type="GO" id="GO:0005744">
    <property type="term" value="C:TIM23 mitochondrial import inner membrane translocase complex"/>
    <property type="evidence" value="ECO:0007669"/>
    <property type="project" value="UniProtKB-UniRule"/>
</dbReference>
<evidence type="ECO:0000313" key="10">
    <source>
        <dbReference type="EMBL" id="KAL1520206.1"/>
    </source>
</evidence>
<keyword evidence="3" id="KW-0812">Transmembrane</keyword>
<keyword evidence="4" id="KW-0809">Transit peptide</keyword>
<accession>A0AB34JEI2</accession>
<dbReference type="InterPro" id="IPR013261">
    <property type="entry name" value="Tim21"/>
</dbReference>
<sequence>MLPCHARRLSTACALRRLPLLAARSAAHRSTTGAAKNSSDPPPASGEAPRAGAPPPPPDGRADAPAGSEAQRGLMLQSHEEDNLPPLAFEPGVAGAAQKGISAIVIAFGAAALGACAWGASQALFPSATSTQSIYNEALEKVKTNADIAYLLGSPLRAFGADHGGGRGRRNAMERWDTTAAGSDVIVVRFHVGGPQGSGAVQVQVPANRRRGEFNYIIFEHPQSRRMIHVLDTRQELTAAIAQKKVETAGAS</sequence>
<dbReference type="Gene3D" id="3.10.450.320">
    <property type="entry name" value="Mitochondrial import inner membrane translocase subunit Tim21"/>
    <property type="match status" value="1"/>
</dbReference>
<keyword evidence="11" id="KW-1185">Reference proteome</keyword>
<proteinExistence type="inferred from homology"/>
<keyword evidence="5" id="KW-1133">Transmembrane helix</keyword>
<dbReference type="GO" id="GO:0030150">
    <property type="term" value="P:protein import into mitochondrial matrix"/>
    <property type="evidence" value="ECO:0007669"/>
    <property type="project" value="UniProtKB-UniRule"/>
</dbReference>
<dbReference type="PANTHER" id="PTHR13032">
    <property type="entry name" value="MITOCHONDRIAL IMPORT INNER MEMBRANE TRANSLOCASE SUBUNIT TIM21"/>
    <property type="match status" value="1"/>
</dbReference>
<dbReference type="PANTHER" id="PTHR13032:SF6">
    <property type="entry name" value="MITOCHONDRIAL IMPORT INNER MEMBRANE TRANSLOCASE SUBUNIT TIM21"/>
    <property type="match status" value="1"/>
</dbReference>
<protein>
    <recommendedName>
        <fullName evidence="8">Mitochondrial import inner membrane translocase subunit Tim21</fullName>
    </recommendedName>
</protein>
<evidence type="ECO:0000256" key="1">
    <source>
        <dbReference type="ARBA" id="ARBA00004304"/>
    </source>
</evidence>
<dbReference type="Pfam" id="PF08294">
    <property type="entry name" value="TIM21"/>
    <property type="match status" value="1"/>
</dbReference>
<gene>
    <name evidence="10" type="ORF">AB1Y20_023676</name>
</gene>
<keyword evidence="7" id="KW-0472">Membrane</keyword>
<keyword evidence="8" id="KW-0811">Translocation</keyword>
<comment type="caution">
    <text evidence="10">The sequence shown here is derived from an EMBL/GenBank/DDBJ whole genome shotgun (WGS) entry which is preliminary data.</text>
</comment>
<dbReference type="InterPro" id="IPR038552">
    <property type="entry name" value="Tim21_IMS_sf"/>
</dbReference>
<comment type="subcellular location">
    <subcellularLocation>
        <location evidence="8">Mitochondrion inner membrane</location>
        <topology evidence="8">Single-pass membrane protein</topology>
    </subcellularLocation>
    <subcellularLocation>
        <location evidence="1">Mitochondrion membrane</location>
        <topology evidence="1">Single-pass membrane protein</topology>
    </subcellularLocation>
</comment>
<evidence type="ECO:0000256" key="9">
    <source>
        <dbReference type="SAM" id="MobiDB-lite"/>
    </source>
</evidence>
<evidence type="ECO:0000256" key="5">
    <source>
        <dbReference type="ARBA" id="ARBA00022989"/>
    </source>
</evidence>
<keyword evidence="8" id="KW-0653">Protein transport</keyword>
<reference evidence="10 11" key="1">
    <citation type="journal article" date="2024" name="Science">
        <title>Giant polyketide synthase enzymes in the biosynthesis of giant marine polyether toxins.</title>
        <authorList>
            <person name="Fallon T.R."/>
            <person name="Shende V.V."/>
            <person name="Wierzbicki I.H."/>
            <person name="Pendleton A.L."/>
            <person name="Watervoot N.F."/>
            <person name="Auber R.P."/>
            <person name="Gonzalez D.J."/>
            <person name="Wisecaver J.H."/>
            <person name="Moore B.S."/>
        </authorList>
    </citation>
    <scope>NUCLEOTIDE SEQUENCE [LARGE SCALE GENOMIC DNA]</scope>
    <source>
        <strain evidence="10 11">12B1</strain>
    </source>
</reference>
<dbReference type="AlphaFoldDB" id="A0AB34JEI2"/>
<evidence type="ECO:0000313" key="11">
    <source>
        <dbReference type="Proteomes" id="UP001515480"/>
    </source>
</evidence>
<evidence type="ECO:0000256" key="8">
    <source>
        <dbReference type="RuleBase" id="RU367142"/>
    </source>
</evidence>
<comment type="subunit">
    <text evidence="8">Component of the TIM23 complex.</text>
</comment>
<keyword evidence="8" id="KW-0813">Transport</keyword>
<organism evidence="10 11">
    <name type="scientific">Prymnesium parvum</name>
    <name type="common">Toxic golden alga</name>
    <dbReference type="NCBI Taxonomy" id="97485"/>
    <lineage>
        <taxon>Eukaryota</taxon>
        <taxon>Haptista</taxon>
        <taxon>Haptophyta</taxon>
        <taxon>Prymnesiophyceae</taxon>
        <taxon>Prymnesiales</taxon>
        <taxon>Prymnesiaceae</taxon>
        <taxon>Prymnesium</taxon>
    </lineage>
</organism>